<dbReference type="InterPro" id="IPR003594">
    <property type="entry name" value="HATPase_dom"/>
</dbReference>
<feature type="transmembrane region" description="Helical" evidence="10">
    <location>
        <begin position="146"/>
        <end position="167"/>
    </location>
</feature>
<evidence type="ECO:0000256" key="1">
    <source>
        <dbReference type="ARBA" id="ARBA00000085"/>
    </source>
</evidence>
<dbReference type="SMART" id="SM00387">
    <property type="entry name" value="HATPase_c"/>
    <property type="match status" value="1"/>
</dbReference>
<organism evidence="13 14">
    <name type="scientific">Roseiconus nitratireducens</name>
    <dbReference type="NCBI Taxonomy" id="2605748"/>
    <lineage>
        <taxon>Bacteria</taxon>
        <taxon>Pseudomonadati</taxon>
        <taxon>Planctomycetota</taxon>
        <taxon>Planctomycetia</taxon>
        <taxon>Pirellulales</taxon>
        <taxon>Pirellulaceae</taxon>
        <taxon>Roseiconus</taxon>
    </lineage>
</organism>
<dbReference type="InterPro" id="IPR004358">
    <property type="entry name" value="Sig_transdc_His_kin-like_C"/>
</dbReference>
<dbReference type="PRINTS" id="PR00344">
    <property type="entry name" value="BCTRLSENSOR"/>
</dbReference>
<dbReference type="GO" id="GO:0000155">
    <property type="term" value="F:phosphorelay sensor kinase activity"/>
    <property type="evidence" value="ECO:0007669"/>
    <property type="project" value="InterPro"/>
</dbReference>
<dbReference type="GO" id="GO:0005524">
    <property type="term" value="F:ATP binding"/>
    <property type="evidence" value="ECO:0007669"/>
    <property type="project" value="UniProtKB-KW"/>
</dbReference>
<keyword evidence="10" id="KW-0472">Membrane</keyword>
<keyword evidence="10" id="KW-0812">Transmembrane</keyword>
<dbReference type="Pfam" id="PF00672">
    <property type="entry name" value="HAMP"/>
    <property type="match status" value="1"/>
</dbReference>
<feature type="domain" description="Histidine kinase" evidence="11">
    <location>
        <begin position="238"/>
        <end position="445"/>
    </location>
</feature>
<dbReference type="PANTHER" id="PTHR44936">
    <property type="entry name" value="SENSOR PROTEIN CREC"/>
    <property type="match status" value="1"/>
</dbReference>
<dbReference type="EC" id="2.7.13.3" evidence="3"/>
<comment type="subcellular location">
    <subcellularLocation>
        <location evidence="2">Cell membrane</location>
        <topology evidence="2">Multi-pass membrane protein</topology>
    </subcellularLocation>
</comment>
<keyword evidence="7" id="KW-0547">Nucleotide-binding</keyword>
<evidence type="ECO:0000256" key="6">
    <source>
        <dbReference type="ARBA" id="ARBA00022679"/>
    </source>
</evidence>
<dbReference type="CDD" id="cd00075">
    <property type="entry name" value="HATPase"/>
    <property type="match status" value="1"/>
</dbReference>
<dbReference type="Pfam" id="PF02518">
    <property type="entry name" value="HATPase_c"/>
    <property type="match status" value="1"/>
</dbReference>
<keyword evidence="6" id="KW-0808">Transferase</keyword>
<name>A0A5M6D5B1_9BACT</name>
<evidence type="ECO:0000259" key="12">
    <source>
        <dbReference type="PROSITE" id="PS50885"/>
    </source>
</evidence>
<dbReference type="PROSITE" id="PS50109">
    <property type="entry name" value="HIS_KIN"/>
    <property type="match status" value="1"/>
</dbReference>
<evidence type="ECO:0000256" key="10">
    <source>
        <dbReference type="SAM" id="Phobius"/>
    </source>
</evidence>
<sequence length="449" mass="48241">MAAVAVALGSSWWGASWASEQMQDRFVGIRDTLSGSTFPLNAVVLNLLADLTQTELATVNANGQLLQATVIPPPNEPLAANLARTLGRESGGRDEHTQPAGLTVGSRRYRVYFFSMNDAPVRSDGVAGVAVLFDEALLRASRRRAALLPLVTGLSTIAAISSVALVLSSRLVGRLAKLQHRVEAVADGDFDSTVSDDVGDEVGRLGGAVDSMANQLSRLWGRVNRQQSEKLLHQIAGGMAHQLRNSLTGARMAVELHAADCPHADDEGLQVAISQIESAESYVRRLLLVASGRQDQNRPMSAMVCWNDVRLSLTPIARHLRVEIRWQDDGSLSRYQIGDGPTWVAALTNLVHNAMQAGDQVWVDAEATSDAGGPPQLRVRVADNGPGIPEEVAEDLFEPLVTSKPEGLGLGLPVVRRAAEFLGGDVKWTRADGKTVFELMVTVTIQEET</sequence>
<keyword evidence="5" id="KW-0597">Phosphoprotein</keyword>
<dbReference type="GO" id="GO:0005886">
    <property type="term" value="C:plasma membrane"/>
    <property type="evidence" value="ECO:0007669"/>
    <property type="project" value="UniProtKB-SubCell"/>
</dbReference>
<accession>A0A5M6D5B1</accession>
<proteinExistence type="predicted"/>
<feature type="domain" description="HAMP" evidence="12">
    <location>
        <begin position="169"/>
        <end position="221"/>
    </location>
</feature>
<evidence type="ECO:0000256" key="4">
    <source>
        <dbReference type="ARBA" id="ARBA00022475"/>
    </source>
</evidence>
<dbReference type="AlphaFoldDB" id="A0A5M6D5B1"/>
<evidence type="ECO:0000256" key="7">
    <source>
        <dbReference type="ARBA" id="ARBA00022741"/>
    </source>
</evidence>
<evidence type="ECO:0000256" key="8">
    <source>
        <dbReference type="ARBA" id="ARBA00022777"/>
    </source>
</evidence>
<dbReference type="InterPro" id="IPR003660">
    <property type="entry name" value="HAMP_dom"/>
</dbReference>
<protein>
    <recommendedName>
        <fullName evidence="3">histidine kinase</fullName>
        <ecNumber evidence="3">2.7.13.3</ecNumber>
    </recommendedName>
</protein>
<comment type="caution">
    <text evidence="13">The sequence shown here is derived from an EMBL/GenBank/DDBJ whole genome shotgun (WGS) entry which is preliminary data.</text>
</comment>
<dbReference type="PANTHER" id="PTHR44936:SF10">
    <property type="entry name" value="SENSOR PROTEIN RSTB"/>
    <property type="match status" value="1"/>
</dbReference>
<evidence type="ECO:0000256" key="2">
    <source>
        <dbReference type="ARBA" id="ARBA00004651"/>
    </source>
</evidence>
<keyword evidence="9" id="KW-0067">ATP-binding</keyword>
<keyword evidence="8 13" id="KW-0418">Kinase</keyword>
<dbReference type="CDD" id="cd00082">
    <property type="entry name" value="HisKA"/>
    <property type="match status" value="1"/>
</dbReference>
<dbReference type="PROSITE" id="PS50885">
    <property type="entry name" value="HAMP"/>
    <property type="match status" value="1"/>
</dbReference>
<dbReference type="SUPFAM" id="SSF158472">
    <property type="entry name" value="HAMP domain-like"/>
    <property type="match status" value="1"/>
</dbReference>
<dbReference type="Proteomes" id="UP000324479">
    <property type="component" value="Unassembled WGS sequence"/>
</dbReference>
<dbReference type="Pfam" id="PF00512">
    <property type="entry name" value="HisKA"/>
    <property type="match status" value="1"/>
</dbReference>
<keyword evidence="10" id="KW-1133">Transmembrane helix</keyword>
<keyword evidence="4" id="KW-1003">Cell membrane</keyword>
<dbReference type="SUPFAM" id="SSF47384">
    <property type="entry name" value="Homodimeric domain of signal transducing histidine kinase"/>
    <property type="match status" value="1"/>
</dbReference>
<dbReference type="InterPro" id="IPR003661">
    <property type="entry name" value="HisK_dim/P_dom"/>
</dbReference>
<comment type="catalytic activity">
    <reaction evidence="1">
        <text>ATP + protein L-histidine = ADP + protein N-phospho-L-histidine.</text>
        <dbReference type="EC" id="2.7.13.3"/>
    </reaction>
</comment>
<evidence type="ECO:0000256" key="5">
    <source>
        <dbReference type="ARBA" id="ARBA00022553"/>
    </source>
</evidence>
<dbReference type="Gene3D" id="1.10.287.130">
    <property type="match status" value="1"/>
</dbReference>
<dbReference type="InterPro" id="IPR050980">
    <property type="entry name" value="2C_sensor_his_kinase"/>
</dbReference>
<reference evidence="13 14" key="1">
    <citation type="submission" date="2019-08" db="EMBL/GenBank/DDBJ databases">
        <authorList>
            <person name="Dhanesh K."/>
            <person name="Kumar G."/>
            <person name="Sasikala C."/>
            <person name="Venkata Ramana C."/>
        </authorList>
    </citation>
    <scope>NUCLEOTIDE SEQUENCE [LARGE SCALE GENOMIC DNA]</scope>
    <source>
        <strain evidence="13 14">JC645</strain>
    </source>
</reference>
<dbReference type="SMART" id="SM00304">
    <property type="entry name" value="HAMP"/>
    <property type="match status" value="1"/>
</dbReference>
<dbReference type="InterPro" id="IPR036097">
    <property type="entry name" value="HisK_dim/P_sf"/>
</dbReference>
<dbReference type="SMART" id="SM00388">
    <property type="entry name" value="HisKA"/>
    <property type="match status" value="1"/>
</dbReference>
<evidence type="ECO:0000313" key="14">
    <source>
        <dbReference type="Proteomes" id="UP000324479"/>
    </source>
</evidence>
<dbReference type="CDD" id="cd06225">
    <property type="entry name" value="HAMP"/>
    <property type="match status" value="1"/>
</dbReference>
<dbReference type="InterPro" id="IPR036890">
    <property type="entry name" value="HATPase_C_sf"/>
</dbReference>
<evidence type="ECO:0000256" key="9">
    <source>
        <dbReference type="ARBA" id="ARBA00022840"/>
    </source>
</evidence>
<gene>
    <name evidence="13" type="ORF">FYK55_16255</name>
</gene>
<evidence type="ECO:0000259" key="11">
    <source>
        <dbReference type="PROSITE" id="PS50109"/>
    </source>
</evidence>
<evidence type="ECO:0000313" key="13">
    <source>
        <dbReference type="EMBL" id="KAA5541946.1"/>
    </source>
</evidence>
<dbReference type="EMBL" id="VWOX01000009">
    <property type="protein sequence ID" value="KAA5541946.1"/>
    <property type="molecule type" value="Genomic_DNA"/>
</dbReference>
<dbReference type="SUPFAM" id="SSF55874">
    <property type="entry name" value="ATPase domain of HSP90 chaperone/DNA topoisomerase II/histidine kinase"/>
    <property type="match status" value="1"/>
</dbReference>
<dbReference type="InterPro" id="IPR005467">
    <property type="entry name" value="His_kinase_dom"/>
</dbReference>
<evidence type="ECO:0000256" key="3">
    <source>
        <dbReference type="ARBA" id="ARBA00012438"/>
    </source>
</evidence>
<keyword evidence="14" id="KW-1185">Reference proteome</keyword>
<dbReference type="Gene3D" id="3.30.565.10">
    <property type="entry name" value="Histidine kinase-like ATPase, C-terminal domain"/>
    <property type="match status" value="1"/>
</dbReference>